<dbReference type="AlphaFoldDB" id="A0A6J2XCN0"/>
<dbReference type="InterPro" id="IPR016186">
    <property type="entry name" value="C-type_lectin-like/link_sf"/>
</dbReference>
<proteinExistence type="predicted"/>
<dbReference type="PROSITE" id="PS00615">
    <property type="entry name" value="C_TYPE_LECTIN_1"/>
    <property type="match status" value="1"/>
</dbReference>
<feature type="signal peptide" evidence="2">
    <location>
        <begin position="1"/>
        <end position="17"/>
    </location>
</feature>
<dbReference type="InterPro" id="IPR016187">
    <property type="entry name" value="CTDL_fold"/>
</dbReference>
<gene>
    <name evidence="5" type="primary">LOC115877064</name>
</gene>
<dbReference type="GeneID" id="115877064"/>
<dbReference type="Gene3D" id="3.10.100.10">
    <property type="entry name" value="Mannose-Binding Protein A, subunit A"/>
    <property type="match status" value="1"/>
</dbReference>
<sequence>MIVRFLILLLVVSYVCGQFPNGRKLEGPMPELCEKRIIHETSQAGTNYFYHWRENIDEEDWLGARNYCRMRCMDLVSLETKEKNEWLKLAIARDDVDEVWTSGRICDFNGCNRPDLLPKDVNGWFWTSIFAKLPPTTDRISNDWSETGELGKRQPDNREYSINRKLESCLAVFNNKYNDGIKWHDAVCSRRRSFACEDSKELLQYARYIRPDLKI</sequence>
<name>A0A6J2XCN0_SITOR</name>
<protein>
    <submittedName>
        <fullName evidence="5">Uncharacterized protein LOC115877064</fullName>
    </submittedName>
</protein>
<dbReference type="InParanoid" id="A0A6J2XCN0"/>
<dbReference type="PROSITE" id="PS50041">
    <property type="entry name" value="C_TYPE_LECTIN_2"/>
    <property type="match status" value="1"/>
</dbReference>
<feature type="domain" description="C-type lectin" evidence="3">
    <location>
        <begin position="45"/>
        <end position="197"/>
    </location>
</feature>
<dbReference type="InterPro" id="IPR001304">
    <property type="entry name" value="C-type_lectin-like"/>
</dbReference>
<feature type="chain" id="PRO_5026844412" evidence="2">
    <location>
        <begin position="18"/>
        <end position="215"/>
    </location>
</feature>
<dbReference type="InterPro" id="IPR018378">
    <property type="entry name" value="C-type_lectin_CS"/>
</dbReference>
<dbReference type="RefSeq" id="XP_030748997.1">
    <property type="nucleotide sequence ID" value="XM_030893137.1"/>
</dbReference>
<dbReference type="SMART" id="SM00034">
    <property type="entry name" value="CLECT"/>
    <property type="match status" value="1"/>
</dbReference>
<dbReference type="OrthoDB" id="8950604at2759"/>
<evidence type="ECO:0000256" key="2">
    <source>
        <dbReference type="SAM" id="SignalP"/>
    </source>
</evidence>
<reference evidence="5" key="1">
    <citation type="submission" date="2025-08" db="UniProtKB">
        <authorList>
            <consortium name="RefSeq"/>
        </authorList>
    </citation>
    <scope>IDENTIFICATION</scope>
    <source>
        <tissue evidence="5">Gonads</tissue>
    </source>
</reference>
<evidence type="ECO:0000256" key="1">
    <source>
        <dbReference type="ARBA" id="ARBA00023157"/>
    </source>
</evidence>
<evidence type="ECO:0000259" key="3">
    <source>
        <dbReference type="PROSITE" id="PS50041"/>
    </source>
</evidence>
<keyword evidence="2" id="KW-0732">Signal</keyword>
<keyword evidence="4" id="KW-1185">Reference proteome</keyword>
<keyword evidence="1" id="KW-1015">Disulfide bond</keyword>
<dbReference type="SUPFAM" id="SSF56436">
    <property type="entry name" value="C-type lectin-like"/>
    <property type="match status" value="1"/>
</dbReference>
<evidence type="ECO:0000313" key="5">
    <source>
        <dbReference type="RefSeq" id="XP_030748997.1"/>
    </source>
</evidence>
<evidence type="ECO:0000313" key="4">
    <source>
        <dbReference type="Proteomes" id="UP000504635"/>
    </source>
</evidence>
<dbReference type="CDD" id="cd00037">
    <property type="entry name" value="CLECT"/>
    <property type="match status" value="1"/>
</dbReference>
<dbReference type="PANTHER" id="PTHR21407">
    <property type="entry name" value="RE43931P-RELATED"/>
    <property type="match status" value="1"/>
</dbReference>
<dbReference type="PANTHER" id="PTHR21407:SF3">
    <property type="entry name" value="LD12305P"/>
    <property type="match status" value="1"/>
</dbReference>
<dbReference type="Proteomes" id="UP000504635">
    <property type="component" value="Unplaced"/>
</dbReference>
<accession>A0A6J2XCN0</accession>
<organism evidence="4 5">
    <name type="scientific">Sitophilus oryzae</name>
    <name type="common">Rice weevil</name>
    <name type="synonym">Curculio oryzae</name>
    <dbReference type="NCBI Taxonomy" id="7048"/>
    <lineage>
        <taxon>Eukaryota</taxon>
        <taxon>Metazoa</taxon>
        <taxon>Ecdysozoa</taxon>
        <taxon>Arthropoda</taxon>
        <taxon>Hexapoda</taxon>
        <taxon>Insecta</taxon>
        <taxon>Pterygota</taxon>
        <taxon>Neoptera</taxon>
        <taxon>Endopterygota</taxon>
        <taxon>Coleoptera</taxon>
        <taxon>Polyphaga</taxon>
        <taxon>Cucujiformia</taxon>
        <taxon>Curculionidae</taxon>
        <taxon>Dryophthorinae</taxon>
        <taxon>Sitophilus</taxon>
    </lineage>
</organism>
<dbReference type="KEGG" id="soy:115877064"/>